<reference evidence="1" key="1">
    <citation type="submission" date="2013-09" db="EMBL/GenBank/DDBJ databases">
        <title>Draft Genome Sequence of five Lactobacillus helveticus strains CIRM-BIA 101T, 103, 104, 951 and 953 isolated from milk product.</title>
        <authorList>
            <person name="Valence F."/>
            <person name="Chuat V."/>
            <person name="Ma L."/>
            <person name="Creno S."/>
            <person name="Falentin H."/>
            <person name="Lortal S."/>
            <person name="Bizet C."/>
            <person name="Clermont D."/>
            <person name="Loux V."/>
            <person name="Bouchier C."/>
            <person name="Cousin S."/>
        </authorList>
    </citation>
    <scope>NUCLEOTIDE SEQUENCE [LARGE SCALE GENOMIC DNA]</scope>
    <source>
        <strain evidence="1">CIRM-BIA 951</strain>
    </source>
</reference>
<keyword evidence="2" id="KW-1185">Reference proteome</keyword>
<proteinExistence type="predicted"/>
<organism evidence="1 2">
    <name type="scientific">Lactobacillus helveticus CIRM-BIA 951</name>
    <dbReference type="NCBI Taxonomy" id="1226334"/>
    <lineage>
        <taxon>Bacteria</taxon>
        <taxon>Bacillati</taxon>
        <taxon>Bacillota</taxon>
        <taxon>Bacilli</taxon>
        <taxon>Lactobacillales</taxon>
        <taxon>Lactobacillaceae</taxon>
        <taxon>Lactobacillus</taxon>
    </lineage>
</organism>
<dbReference type="AlphaFoldDB" id="U6F3R4"/>
<gene>
    <name evidence="1" type="ORF">LHCIRMBIA951_02126</name>
</gene>
<sequence length="21" mass="2484">MYEESPVWGFFSLVNIYGSEE</sequence>
<protein>
    <submittedName>
        <fullName evidence="1">Uncharacterized protein</fullName>
    </submittedName>
</protein>
<dbReference type="EMBL" id="CBUK010000102">
    <property type="protein sequence ID" value="CDI58787.1"/>
    <property type="molecule type" value="Genomic_DNA"/>
</dbReference>
<name>U6F3R4_LACHE</name>
<dbReference type="HOGENOM" id="CLU_3426562_0_0_9"/>
<evidence type="ECO:0000313" key="2">
    <source>
        <dbReference type="Proteomes" id="UP000017248"/>
    </source>
</evidence>
<evidence type="ECO:0000313" key="1">
    <source>
        <dbReference type="EMBL" id="CDI58787.1"/>
    </source>
</evidence>
<accession>U6F3R4</accession>
<dbReference type="Proteomes" id="UP000017248">
    <property type="component" value="Unassembled WGS sequence"/>
</dbReference>
<comment type="caution">
    <text evidence="1">The sequence shown here is derived from an EMBL/GenBank/DDBJ whole genome shotgun (WGS) entry which is preliminary data.</text>
</comment>